<sequence>MSGIWIIFAITVLIAVYSGITFVTNLNSKQKAKGSAKSNNNIYGIIFLVFFDYCTN</sequence>
<keyword evidence="1" id="KW-1133">Transmembrane helix</keyword>
<organism evidence="2 3">
    <name type="scientific">Staphylococcus gallinarum</name>
    <dbReference type="NCBI Taxonomy" id="1293"/>
    <lineage>
        <taxon>Bacteria</taxon>
        <taxon>Bacillati</taxon>
        <taxon>Bacillota</taxon>
        <taxon>Bacilli</taxon>
        <taxon>Bacillales</taxon>
        <taxon>Staphylococcaceae</taxon>
        <taxon>Staphylococcus</taxon>
    </lineage>
</organism>
<dbReference type="AlphaFoldDB" id="A0A380FFU5"/>
<reference evidence="2 3" key="1">
    <citation type="submission" date="2018-06" db="EMBL/GenBank/DDBJ databases">
        <authorList>
            <consortium name="Pathogen Informatics"/>
            <person name="Doyle S."/>
        </authorList>
    </citation>
    <scope>NUCLEOTIDE SEQUENCE [LARGE SCALE GENOMIC DNA]</scope>
    <source>
        <strain evidence="2 3">NCTC12195</strain>
    </source>
</reference>
<evidence type="ECO:0000313" key="2">
    <source>
        <dbReference type="EMBL" id="SUM33028.1"/>
    </source>
</evidence>
<dbReference type="EMBL" id="UHDK01000001">
    <property type="protein sequence ID" value="SUM33028.1"/>
    <property type="molecule type" value="Genomic_DNA"/>
</dbReference>
<evidence type="ECO:0000256" key="1">
    <source>
        <dbReference type="SAM" id="Phobius"/>
    </source>
</evidence>
<accession>A0A380FFU5</accession>
<proteinExistence type="predicted"/>
<dbReference type="STRING" id="1293.SH09_05925"/>
<gene>
    <name evidence="2" type="ORF">NCTC12195_02481</name>
</gene>
<keyword evidence="1" id="KW-0812">Transmembrane</keyword>
<feature type="transmembrane region" description="Helical" evidence="1">
    <location>
        <begin position="6"/>
        <end position="27"/>
    </location>
</feature>
<protein>
    <recommendedName>
        <fullName evidence="4">Mid2-like cell wall stress sensor domain protein</fullName>
    </recommendedName>
</protein>
<evidence type="ECO:0000313" key="3">
    <source>
        <dbReference type="Proteomes" id="UP000255277"/>
    </source>
</evidence>
<keyword evidence="1" id="KW-0472">Membrane</keyword>
<evidence type="ECO:0008006" key="4">
    <source>
        <dbReference type="Google" id="ProtNLM"/>
    </source>
</evidence>
<name>A0A380FFU5_STAGA</name>
<dbReference type="Proteomes" id="UP000255277">
    <property type="component" value="Unassembled WGS sequence"/>
</dbReference>